<dbReference type="EMBL" id="APCN01003123">
    <property type="status" value="NOT_ANNOTATED_CDS"/>
    <property type="molecule type" value="Genomic_DNA"/>
</dbReference>
<reference evidence="1" key="1">
    <citation type="submission" date="2022-08" db="UniProtKB">
        <authorList>
            <consortium name="EnsemblMetazoa"/>
        </authorList>
    </citation>
    <scope>IDENTIFICATION</scope>
    <source>
        <strain evidence="1">Dongola</strain>
    </source>
</reference>
<sequence length="92" mass="9908">MNKLFGILLLCIACLASFATAQTYTRQISCSNYNSCLCQSLPRMIAAARGRPATATITNPTTGVREVYDLSKPMSGALQSFCARNQAAVRRG</sequence>
<keyword evidence="2" id="KW-1185">Reference proteome</keyword>
<dbReference type="EnsemblMetazoa" id="AARA017821-RA">
    <property type="protein sequence ID" value="AARA017821-PA"/>
    <property type="gene ID" value="AARA017821"/>
</dbReference>
<name>A0A453YJE8_ANOAR</name>
<dbReference type="VEuPathDB" id="VectorBase:AARA017821"/>
<protein>
    <submittedName>
        <fullName evidence="1">Uncharacterized protein</fullName>
    </submittedName>
</protein>
<accession>A0A453YJE8</accession>
<proteinExistence type="predicted"/>
<dbReference type="AlphaFoldDB" id="A0A453YJE8"/>
<dbReference type="Proteomes" id="UP000075840">
    <property type="component" value="Unassembled WGS sequence"/>
</dbReference>
<organism evidence="1 2">
    <name type="scientific">Anopheles arabiensis</name>
    <name type="common">Mosquito</name>
    <dbReference type="NCBI Taxonomy" id="7173"/>
    <lineage>
        <taxon>Eukaryota</taxon>
        <taxon>Metazoa</taxon>
        <taxon>Ecdysozoa</taxon>
        <taxon>Arthropoda</taxon>
        <taxon>Hexapoda</taxon>
        <taxon>Insecta</taxon>
        <taxon>Pterygota</taxon>
        <taxon>Neoptera</taxon>
        <taxon>Endopterygota</taxon>
        <taxon>Diptera</taxon>
        <taxon>Nematocera</taxon>
        <taxon>Culicoidea</taxon>
        <taxon>Culicidae</taxon>
        <taxon>Anophelinae</taxon>
        <taxon>Anopheles</taxon>
    </lineage>
</organism>
<evidence type="ECO:0000313" key="2">
    <source>
        <dbReference type="Proteomes" id="UP000075840"/>
    </source>
</evidence>
<evidence type="ECO:0000313" key="1">
    <source>
        <dbReference type="EnsemblMetazoa" id="AARA017821-PA"/>
    </source>
</evidence>